<dbReference type="AlphaFoldDB" id="A0A4U7AV16"/>
<dbReference type="SUPFAM" id="SSF54001">
    <property type="entry name" value="Cysteine proteinases"/>
    <property type="match status" value="1"/>
</dbReference>
<keyword evidence="2 7" id="KW-0645">Protease</keyword>
<protein>
    <submittedName>
        <fullName evidence="7">Ulp1 protease-like protein 5</fullName>
    </submittedName>
</protein>
<evidence type="ECO:0000313" key="8">
    <source>
        <dbReference type="Proteomes" id="UP000308133"/>
    </source>
</evidence>
<comment type="similarity">
    <text evidence="1">Belongs to the peptidase C48 family.</text>
</comment>
<organism evidence="7 8">
    <name type="scientific">Elsinoe australis</name>
    <dbReference type="NCBI Taxonomy" id="40998"/>
    <lineage>
        <taxon>Eukaryota</taxon>
        <taxon>Fungi</taxon>
        <taxon>Dikarya</taxon>
        <taxon>Ascomycota</taxon>
        <taxon>Pezizomycotina</taxon>
        <taxon>Dothideomycetes</taxon>
        <taxon>Dothideomycetidae</taxon>
        <taxon>Myriangiales</taxon>
        <taxon>Elsinoaceae</taxon>
        <taxon>Elsinoe</taxon>
    </lineage>
</organism>
<dbReference type="Pfam" id="PF02902">
    <property type="entry name" value="Peptidase_C48"/>
    <property type="match status" value="1"/>
</dbReference>
<name>A0A4U7AV16_9PEZI</name>
<keyword evidence="3" id="KW-0378">Hydrolase</keyword>
<proteinExistence type="inferred from homology"/>
<accession>A0A4U7AV16</accession>
<feature type="coiled-coil region" evidence="4">
    <location>
        <begin position="680"/>
        <end position="718"/>
    </location>
</feature>
<dbReference type="Proteomes" id="UP000308133">
    <property type="component" value="Unassembled WGS sequence"/>
</dbReference>
<evidence type="ECO:0000256" key="4">
    <source>
        <dbReference type="SAM" id="Coils"/>
    </source>
</evidence>
<keyword evidence="4" id="KW-0175">Coiled coil</keyword>
<feature type="region of interest" description="Disordered" evidence="5">
    <location>
        <begin position="198"/>
        <end position="217"/>
    </location>
</feature>
<dbReference type="GO" id="GO:0019783">
    <property type="term" value="F:ubiquitin-like protein peptidase activity"/>
    <property type="evidence" value="ECO:0007669"/>
    <property type="project" value="UniProtKB-ARBA"/>
</dbReference>
<dbReference type="PROSITE" id="PS50600">
    <property type="entry name" value="ULP_PROTEASE"/>
    <property type="match status" value="1"/>
</dbReference>
<gene>
    <name evidence="7" type="ORF">C1H76_7539</name>
</gene>
<evidence type="ECO:0000313" key="7">
    <source>
        <dbReference type="EMBL" id="TKX20286.1"/>
    </source>
</evidence>
<dbReference type="InterPro" id="IPR003653">
    <property type="entry name" value="Peptidase_C48_C"/>
</dbReference>
<comment type="caution">
    <text evidence="7">The sequence shown here is derived from an EMBL/GenBank/DDBJ whole genome shotgun (WGS) entry which is preliminary data.</text>
</comment>
<evidence type="ECO:0000256" key="1">
    <source>
        <dbReference type="ARBA" id="ARBA00005234"/>
    </source>
</evidence>
<evidence type="ECO:0000256" key="2">
    <source>
        <dbReference type="ARBA" id="ARBA00022670"/>
    </source>
</evidence>
<dbReference type="GO" id="GO:0008234">
    <property type="term" value="F:cysteine-type peptidase activity"/>
    <property type="evidence" value="ECO:0007669"/>
    <property type="project" value="InterPro"/>
</dbReference>
<evidence type="ECO:0000256" key="5">
    <source>
        <dbReference type="SAM" id="MobiDB-lite"/>
    </source>
</evidence>
<feature type="domain" description="Ubiquitin-like protease family profile" evidence="6">
    <location>
        <begin position="349"/>
        <end position="505"/>
    </location>
</feature>
<evidence type="ECO:0000259" key="6">
    <source>
        <dbReference type="PROSITE" id="PS50600"/>
    </source>
</evidence>
<sequence>MSTLLSSLSASLRERIAAVEAGAKNITENVIPEYRAITDEVSQLYPHANANSVFTAETQVVINNQIKLYEQARPIQRHLSEGPWALTETRFSEAFGTAMYFNYKFMRALRNISKLDTSFESVLLLMKEERSNRINRPRPLRGTKKCLDWQLWDAEQVLVHLQRQPKGNTNDINPENPVRISPEPDAETDAAALETVQSSALRTKTPASAKRTCDPPPLAAFKRRKRQSSVLTKVLNNEIDFQNLPARSPSSFGDSGSEAYASSSCSVEMGRGEDVGENVDGETTGIHSPCVAGDNQWSDQESFVLPVEQHCNEGDDTVEVLKPLAAKPGPSRTPIISLDGPFENTRDTIVAYRYDDLSFDPGRCLNDEAITRLLEAFLPLSDRFRIVHPAAINTALIARDPAKSYRAVMRDPRPDTLIVPLFWDTIQHWTLGHIQLDSFTITHFDSMTRDGQGGTGKQAHRALKLFAKSLPTLSESKWRHSNAVCPQQDNDFDCGVYVILNALGIMYDVVVPEVIDGPLARELLQRLCKQVDDSGPFDATRSELGTNARTFQTTNHHKSADSPITVRYNNFMVSSSLLADRNEARSATAAFLKSIINEAFRIHILLQDRGELEKAIEYFTKRYGPEDGLVIEMVRKKEETLQKLGDLQEIEPRWPFSTQCTESALNMLEFSSRPVEPPEREVMEEEKAKLLAKMKEKRERHMLEMAEAEQRIARLESISGAVPAQVVAS</sequence>
<dbReference type="InterPro" id="IPR038765">
    <property type="entry name" value="Papain-like_cys_pep_sf"/>
</dbReference>
<dbReference type="EMBL" id="PTQR01000094">
    <property type="protein sequence ID" value="TKX20286.1"/>
    <property type="molecule type" value="Genomic_DNA"/>
</dbReference>
<evidence type="ECO:0000256" key="3">
    <source>
        <dbReference type="ARBA" id="ARBA00022801"/>
    </source>
</evidence>
<dbReference type="Gene3D" id="3.40.395.10">
    <property type="entry name" value="Adenoviral Proteinase, Chain A"/>
    <property type="match status" value="1"/>
</dbReference>
<dbReference type="GO" id="GO:0006508">
    <property type="term" value="P:proteolysis"/>
    <property type="evidence" value="ECO:0007669"/>
    <property type="project" value="UniProtKB-KW"/>
</dbReference>
<reference evidence="7 8" key="1">
    <citation type="submission" date="2018-02" db="EMBL/GenBank/DDBJ databases">
        <title>Draft genome sequences of Elsinoe sp., causing black scab on jojoba.</title>
        <authorList>
            <person name="Stodart B."/>
            <person name="Jeffress S."/>
            <person name="Ash G."/>
            <person name="Arun Chinnappa K."/>
        </authorList>
    </citation>
    <scope>NUCLEOTIDE SEQUENCE [LARGE SCALE GENOMIC DNA]</scope>
    <source>
        <strain evidence="7 8">Hillstone_2</strain>
    </source>
</reference>